<name>A0A1M4W2J0_9THEO</name>
<proteinExistence type="predicted"/>
<dbReference type="AlphaFoldDB" id="A0A1M4W2J0"/>
<dbReference type="InterPro" id="IPR038071">
    <property type="entry name" value="UROD/MetE-like_sf"/>
</dbReference>
<evidence type="ECO:0000313" key="3">
    <source>
        <dbReference type="Proteomes" id="UP000184088"/>
    </source>
</evidence>
<keyword evidence="3" id="KW-1185">Reference proteome</keyword>
<gene>
    <name evidence="2" type="ORF">SAMN02746089_00735</name>
</gene>
<dbReference type="SUPFAM" id="SSF51726">
    <property type="entry name" value="UROD/MetE-like"/>
    <property type="match status" value="1"/>
</dbReference>
<dbReference type="GO" id="GO:0006779">
    <property type="term" value="P:porphyrin-containing compound biosynthetic process"/>
    <property type="evidence" value="ECO:0007669"/>
    <property type="project" value="InterPro"/>
</dbReference>
<dbReference type="PANTHER" id="PTHR47099">
    <property type="entry name" value="METHYLCOBAMIDE:COM METHYLTRANSFERASE MTBA"/>
    <property type="match status" value="1"/>
</dbReference>
<organism evidence="2 3">
    <name type="scientific">Caldanaerobius fijiensis DSM 17918</name>
    <dbReference type="NCBI Taxonomy" id="1121256"/>
    <lineage>
        <taxon>Bacteria</taxon>
        <taxon>Bacillati</taxon>
        <taxon>Bacillota</taxon>
        <taxon>Clostridia</taxon>
        <taxon>Thermoanaerobacterales</taxon>
        <taxon>Thermoanaerobacteraceae</taxon>
        <taxon>Caldanaerobius</taxon>
    </lineage>
</organism>
<dbReference type="EMBL" id="FQVH01000005">
    <property type="protein sequence ID" value="SHE75375.1"/>
    <property type="molecule type" value="Genomic_DNA"/>
</dbReference>
<dbReference type="Proteomes" id="UP000184088">
    <property type="component" value="Unassembled WGS sequence"/>
</dbReference>
<evidence type="ECO:0000313" key="2">
    <source>
        <dbReference type="EMBL" id="SHE75375.1"/>
    </source>
</evidence>
<accession>A0A1M4W2J0</accession>
<dbReference type="InterPro" id="IPR052024">
    <property type="entry name" value="Methanogen_methyltrans"/>
</dbReference>
<feature type="domain" description="Uroporphyrinogen decarboxylase (URO-D)" evidence="1">
    <location>
        <begin position="181"/>
        <end position="367"/>
    </location>
</feature>
<dbReference type="Pfam" id="PF01208">
    <property type="entry name" value="URO-D"/>
    <property type="match status" value="1"/>
</dbReference>
<dbReference type="PANTHER" id="PTHR47099:SF1">
    <property type="entry name" value="METHYLCOBAMIDE:COM METHYLTRANSFERASE MTBA"/>
    <property type="match status" value="1"/>
</dbReference>
<sequence length="374" mass="42790">MDVVVKERGSCVKLPLENPNPDIDRFIRVIKGEEIPKKPPFVELFLDGEVYREIAVNFLDREWVEPRDRRSLKAYWDNIVYVQYKMGYDYVRVSGGLDFPGKSRIGEDTAGELSRGKRGWVEEGVGVISSWEDYEKYPWPDPQKADLSAYEHVANNLPEGMGIFVCPSSGFLEIPLDTLFGYENLAFLLYDNPELVKAVFDRVGNILYRFYEQLIGLPHLVGFFQGDDMGFKTSTMISPNDLRKYSLPWHKKLANLAHENGLIYMLHSCGNIDSIMEDLIYDVKIDAKHSFEDEATPVIEFKQKYGDKIGVLGGIDMDKLCRLEENDLRAYVRNVLDRCMPGGRYALGSGNTVANYVPLKNYFIMLDEGLKWGN</sequence>
<dbReference type="Gene3D" id="3.20.20.210">
    <property type="match status" value="1"/>
</dbReference>
<reference evidence="2 3" key="1">
    <citation type="submission" date="2016-11" db="EMBL/GenBank/DDBJ databases">
        <authorList>
            <person name="Jaros S."/>
            <person name="Januszkiewicz K."/>
            <person name="Wedrychowicz H."/>
        </authorList>
    </citation>
    <scope>NUCLEOTIDE SEQUENCE [LARGE SCALE GENOMIC DNA]</scope>
    <source>
        <strain evidence="2 3">DSM 17918</strain>
    </source>
</reference>
<protein>
    <submittedName>
        <fullName evidence="2">Uroporphyrinogen decarboxylase</fullName>
    </submittedName>
</protein>
<dbReference type="InterPro" id="IPR000257">
    <property type="entry name" value="Uroporphyrinogen_deCOase"/>
</dbReference>
<evidence type="ECO:0000259" key="1">
    <source>
        <dbReference type="Pfam" id="PF01208"/>
    </source>
</evidence>
<dbReference type="GO" id="GO:0004853">
    <property type="term" value="F:uroporphyrinogen decarboxylase activity"/>
    <property type="evidence" value="ECO:0007669"/>
    <property type="project" value="InterPro"/>
</dbReference>
<dbReference type="STRING" id="1121256.SAMN02746089_00735"/>